<name>A0A0G0ZD92_9BACT</name>
<evidence type="ECO:0000256" key="2">
    <source>
        <dbReference type="ARBA" id="ARBA00022741"/>
    </source>
</evidence>
<evidence type="ECO:0000256" key="1">
    <source>
        <dbReference type="ARBA" id="ARBA00022598"/>
    </source>
</evidence>
<dbReference type="SUPFAM" id="SSF55681">
    <property type="entry name" value="Class II aaRS and biotin synthetases"/>
    <property type="match status" value="1"/>
</dbReference>
<feature type="domain" description="Aminoacyl-tRNA synthetase class II (D/K/N)" evidence="6">
    <location>
        <begin position="473"/>
        <end position="815"/>
    </location>
</feature>
<keyword evidence="5" id="KW-0030">Aminoacyl-tRNA synthetase</keyword>
<keyword evidence="4" id="KW-0648">Protein biosynthesis</keyword>
<protein>
    <submittedName>
        <fullName evidence="7">Asparagine-tRNA ligase</fullName>
    </submittedName>
</protein>
<dbReference type="GO" id="GO:0005524">
    <property type="term" value="F:ATP binding"/>
    <property type="evidence" value="ECO:0007669"/>
    <property type="project" value="UniProtKB-KW"/>
</dbReference>
<dbReference type="EMBL" id="LCDD01000015">
    <property type="protein sequence ID" value="KKS46672.1"/>
    <property type="molecule type" value="Genomic_DNA"/>
</dbReference>
<dbReference type="PANTHER" id="PTHR22594:SF34">
    <property type="entry name" value="ASPARAGINE--TRNA LIGASE, MITOCHONDRIAL-RELATED"/>
    <property type="match status" value="1"/>
</dbReference>
<keyword evidence="1 7" id="KW-0436">Ligase</keyword>
<dbReference type="InterPro" id="IPR004364">
    <property type="entry name" value="Aa-tRNA-synt_II"/>
</dbReference>
<evidence type="ECO:0000256" key="3">
    <source>
        <dbReference type="ARBA" id="ARBA00022840"/>
    </source>
</evidence>
<sequence>MSSYEVAADQIEARKTAFIEEQLTNYDQQTGITGPPSIRPELLPPNFAGRYLRMQQAGLLFDTYLPLKNLSVTLEDVIRLEADLDFRGTWETKSRVVLDALLRIERRKITVESKNYPNTPSINRFYLRELADYFLNPPENNSLPEYSSEHGLKEVIDVAIQTYKNDFLIPQVMWMPDIPSRYDRTKPAQVLDIISQQINSGAYPTNPPHEVHENRNLFGEDSLHLQDIGTIMHNGQVIAQLTDWGLIIDANGLLNEVTSEDVPFNILDEGMSRFGSYLTEIANGRERSPRDCYHAANFGIFALLRGRIGDGDPINYFLTAHKAYGLARTLADVYLQGEEHESFIQSLQTKEAECSLRIGLAQLYDKTIANETEEFLQKALTDLNDSLVRNPDDRRLQRLKIWTLYHLGVFYQDVMYDSTKAQEYIEKTLESIPSFEAVSEDEISEKAVQRLVKERGIFTIKTNEGNKEIQTKEHIKALSQLEASIQKAVSGHYGQIGLQYITVPEIVGVTGSCENVDTLFKVMSRAGVQLFITQTGQLALEQALQVHRHGVYTIIHSGRDEETEDNRHLRQFRLTEEEFGSTMVDGMTRDNYDEGKMFEALLQHIEASTKTMIRVAVEQHGDTLSMLYGRDLKQLRETIENPYYRITYEDALILLRENGFSNLKWGDDLKAEHEQAVIKLLNNKKQEESGEKVVKSNLPVFIMRYPKEIKFFNMKVSEIDPRVVLSADLILPIAGEATGASVREHRGKQLEDRLLSSEMFRIYCERTKLPPETAIDDFRWYLDIIYKEKTDPHAGYGIGNERVMQFILGLDDIRSCSGMRLLAEETGDWERKEALPLPVIV</sequence>
<comment type="caution">
    <text evidence="7">The sequence shown here is derived from an EMBL/GenBank/DDBJ whole genome shotgun (WGS) entry which is preliminary data.</text>
</comment>
<dbReference type="GO" id="GO:0006421">
    <property type="term" value="P:asparaginyl-tRNA aminoacylation"/>
    <property type="evidence" value="ECO:0007669"/>
    <property type="project" value="TreeGrafter"/>
</dbReference>
<dbReference type="Pfam" id="PF00152">
    <property type="entry name" value="tRNA-synt_2"/>
    <property type="match status" value="1"/>
</dbReference>
<dbReference type="PANTHER" id="PTHR22594">
    <property type="entry name" value="ASPARTYL/LYSYL-TRNA SYNTHETASE"/>
    <property type="match status" value="1"/>
</dbReference>
<keyword evidence="3" id="KW-0067">ATP-binding</keyword>
<proteinExistence type="predicted"/>
<keyword evidence="2" id="KW-0547">Nucleotide-binding</keyword>
<evidence type="ECO:0000256" key="4">
    <source>
        <dbReference type="ARBA" id="ARBA00022917"/>
    </source>
</evidence>
<evidence type="ECO:0000313" key="8">
    <source>
        <dbReference type="Proteomes" id="UP000034320"/>
    </source>
</evidence>
<organism evidence="7 8">
    <name type="scientific">Candidatus Gottesmanbacteria bacterium GW2011_GWA2_42_18</name>
    <dbReference type="NCBI Taxonomy" id="1618442"/>
    <lineage>
        <taxon>Bacteria</taxon>
        <taxon>Candidatus Gottesmaniibacteriota</taxon>
    </lineage>
</organism>
<evidence type="ECO:0000313" key="7">
    <source>
        <dbReference type="EMBL" id="KKS46672.1"/>
    </source>
</evidence>
<evidence type="ECO:0000256" key="5">
    <source>
        <dbReference type="ARBA" id="ARBA00023146"/>
    </source>
</evidence>
<dbReference type="GO" id="GO:0004812">
    <property type="term" value="F:aminoacyl-tRNA ligase activity"/>
    <property type="evidence" value="ECO:0007669"/>
    <property type="project" value="UniProtKB-KW"/>
</dbReference>
<dbReference type="InterPro" id="IPR045864">
    <property type="entry name" value="aa-tRNA-synth_II/BPL/LPL"/>
</dbReference>
<dbReference type="Gene3D" id="3.30.930.10">
    <property type="entry name" value="Bira Bifunctional Protein, Domain 2"/>
    <property type="match status" value="1"/>
</dbReference>
<evidence type="ECO:0000259" key="6">
    <source>
        <dbReference type="Pfam" id="PF00152"/>
    </source>
</evidence>
<dbReference type="Proteomes" id="UP000034320">
    <property type="component" value="Unassembled WGS sequence"/>
</dbReference>
<reference evidence="7 8" key="1">
    <citation type="journal article" date="2015" name="Nature">
        <title>rRNA introns, odd ribosomes, and small enigmatic genomes across a large radiation of phyla.</title>
        <authorList>
            <person name="Brown C.T."/>
            <person name="Hug L.A."/>
            <person name="Thomas B.C."/>
            <person name="Sharon I."/>
            <person name="Castelle C.J."/>
            <person name="Singh A."/>
            <person name="Wilkins M.J."/>
            <person name="Williams K.H."/>
            <person name="Banfield J.F."/>
        </authorList>
    </citation>
    <scope>NUCLEOTIDE SEQUENCE [LARGE SCALE GENOMIC DNA]</scope>
</reference>
<gene>
    <name evidence="7" type="ORF">UV09_C0015G0024</name>
</gene>
<accession>A0A0G0ZD92</accession>
<dbReference type="AlphaFoldDB" id="A0A0G0ZD92"/>